<dbReference type="EMBL" id="NBSK02000004">
    <property type="protein sequence ID" value="KAJ0214277.1"/>
    <property type="molecule type" value="Genomic_DNA"/>
</dbReference>
<feature type="domain" description="PPM-type phosphatase" evidence="1">
    <location>
        <begin position="74"/>
        <end position="107"/>
    </location>
</feature>
<evidence type="ECO:0000313" key="2">
    <source>
        <dbReference type="EMBL" id="KAJ0214277.1"/>
    </source>
</evidence>
<gene>
    <name evidence="2" type="ORF">LSAT_V11C400173000</name>
</gene>
<organism evidence="2 3">
    <name type="scientific">Lactuca sativa</name>
    <name type="common">Garden lettuce</name>
    <dbReference type="NCBI Taxonomy" id="4236"/>
    <lineage>
        <taxon>Eukaryota</taxon>
        <taxon>Viridiplantae</taxon>
        <taxon>Streptophyta</taxon>
        <taxon>Embryophyta</taxon>
        <taxon>Tracheophyta</taxon>
        <taxon>Spermatophyta</taxon>
        <taxon>Magnoliopsida</taxon>
        <taxon>eudicotyledons</taxon>
        <taxon>Gunneridae</taxon>
        <taxon>Pentapetalae</taxon>
        <taxon>asterids</taxon>
        <taxon>campanulids</taxon>
        <taxon>Asterales</taxon>
        <taxon>Asteraceae</taxon>
        <taxon>Cichorioideae</taxon>
        <taxon>Cichorieae</taxon>
        <taxon>Lactucinae</taxon>
        <taxon>Lactuca</taxon>
    </lineage>
</organism>
<evidence type="ECO:0000313" key="3">
    <source>
        <dbReference type="Proteomes" id="UP000235145"/>
    </source>
</evidence>
<comment type="caution">
    <text evidence="2">The sequence shown here is derived from an EMBL/GenBank/DDBJ whole genome shotgun (WGS) entry which is preliminary data.</text>
</comment>
<dbReference type="Pfam" id="PF00481">
    <property type="entry name" value="PP2C"/>
    <property type="match status" value="1"/>
</dbReference>
<dbReference type="SUPFAM" id="SSF81606">
    <property type="entry name" value="PP2C-like"/>
    <property type="match status" value="1"/>
</dbReference>
<dbReference type="InterPro" id="IPR001932">
    <property type="entry name" value="PPM-type_phosphatase-like_dom"/>
</dbReference>
<proteinExistence type="predicted"/>
<evidence type="ECO:0000259" key="1">
    <source>
        <dbReference type="Pfam" id="PF00481"/>
    </source>
</evidence>
<protein>
    <recommendedName>
        <fullName evidence="1">PPM-type phosphatase domain-containing protein</fullName>
    </recommendedName>
</protein>
<dbReference type="InterPro" id="IPR036457">
    <property type="entry name" value="PPM-type-like_dom_sf"/>
</dbReference>
<accession>A0A9R1XNX2</accession>
<dbReference type="Gene3D" id="3.60.40.10">
    <property type="entry name" value="PPM-type phosphatase domain"/>
    <property type="match status" value="1"/>
</dbReference>
<name>A0A9R1XNX2_LACSA</name>
<reference evidence="2 3" key="1">
    <citation type="journal article" date="2017" name="Nat. Commun.">
        <title>Genome assembly with in vitro proximity ligation data and whole-genome triplication in lettuce.</title>
        <authorList>
            <person name="Reyes-Chin-Wo S."/>
            <person name="Wang Z."/>
            <person name="Yang X."/>
            <person name="Kozik A."/>
            <person name="Arikit S."/>
            <person name="Song C."/>
            <person name="Xia L."/>
            <person name="Froenicke L."/>
            <person name="Lavelle D.O."/>
            <person name="Truco M.J."/>
            <person name="Xia R."/>
            <person name="Zhu S."/>
            <person name="Xu C."/>
            <person name="Xu H."/>
            <person name="Xu X."/>
            <person name="Cox K."/>
            <person name="Korf I."/>
            <person name="Meyers B.C."/>
            <person name="Michelmore R.W."/>
        </authorList>
    </citation>
    <scope>NUCLEOTIDE SEQUENCE [LARGE SCALE GENOMIC DNA]</scope>
    <source>
        <strain evidence="3">cv. Salinas</strain>
        <tissue evidence="2">Seedlings</tissue>
    </source>
</reference>
<keyword evidence="3" id="KW-1185">Reference proteome</keyword>
<dbReference type="Proteomes" id="UP000235145">
    <property type="component" value="Unassembled WGS sequence"/>
</dbReference>
<sequence>MKLFFQDYELPQSPYKSLSFLKDLSFCLHQSYAVLCRNGISIPLSQENMPCYLDEKKREEELVRKSSLLKKQEVRQMVLSEDEEFMIIRCAGIWDVVSNQEAVGVATSYG</sequence>
<dbReference type="AlphaFoldDB" id="A0A9R1XNX2"/>